<proteinExistence type="predicted"/>
<protein>
    <submittedName>
        <fullName evidence="2">Uncharacterized protein</fullName>
    </submittedName>
</protein>
<reference evidence="2 3" key="1">
    <citation type="submission" date="2018-12" db="EMBL/GenBank/DDBJ databases">
        <authorList>
            <consortium name="Pathogen Informatics"/>
        </authorList>
    </citation>
    <scope>NUCLEOTIDE SEQUENCE [LARGE SCALE GENOMIC DNA]</scope>
    <source>
        <strain evidence="2 3">NCTC13193</strain>
    </source>
</reference>
<dbReference type="Proteomes" id="UP000270487">
    <property type="component" value="Chromosome"/>
</dbReference>
<dbReference type="GeneID" id="30322249"/>
<dbReference type="OrthoDB" id="6540374at2"/>
<gene>
    <name evidence="1" type="ORF">H8J20_14955</name>
    <name evidence="2" type="ORF">NCTC13193_02372</name>
</gene>
<dbReference type="AlphaFoldDB" id="A0A0F7HDC2"/>
<evidence type="ECO:0000313" key="1">
    <source>
        <dbReference type="EMBL" id="MBC3213445.1"/>
    </source>
</evidence>
<dbReference type="KEGG" id="sfw:WN53_18915"/>
<dbReference type="Proteomes" id="UP000659084">
    <property type="component" value="Unassembled WGS sequence"/>
</dbReference>
<name>A0A0F7HDC2_SERFO</name>
<evidence type="ECO:0000313" key="3">
    <source>
        <dbReference type="Proteomes" id="UP000270487"/>
    </source>
</evidence>
<dbReference type="EMBL" id="JACNYO010000014">
    <property type="protein sequence ID" value="MBC3213445.1"/>
    <property type="molecule type" value="Genomic_DNA"/>
</dbReference>
<dbReference type="EMBL" id="LR134492">
    <property type="protein sequence ID" value="VEI68599.1"/>
    <property type="molecule type" value="Genomic_DNA"/>
</dbReference>
<reference evidence="1" key="2">
    <citation type="submission" date="2020-08" db="EMBL/GenBank/DDBJ databases">
        <title>Food and environmental bacterial isolates.</title>
        <authorList>
            <person name="Richter L."/>
            <person name="Du Plessis E.M."/>
            <person name="Duvenage S."/>
            <person name="Allam M."/>
            <person name="Korsten L."/>
        </authorList>
    </citation>
    <scope>NUCLEOTIDE SEQUENCE</scope>
    <source>
        <strain evidence="1">UPMP2127</strain>
    </source>
</reference>
<evidence type="ECO:0000313" key="2">
    <source>
        <dbReference type="EMBL" id="VEI68599.1"/>
    </source>
</evidence>
<dbReference type="RefSeq" id="WP_024486733.1">
    <property type="nucleotide sequence ID" value="NZ_CAMFLQ010000009.1"/>
</dbReference>
<dbReference type="KEGG" id="sfg:AV650_14150"/>
<accession>A0A0F7HDC2</accession>
<sequence>MKTLKPRRPHGRWIYYILHEDILWPCPVKWEWEENFEAWLPFYYSPTLEFVAGDPAKAVKVTKPQTPGLQPKRLEYA</sequence>
<organism evidence="2 3">
    <name type="scientific">Serratia fonticola</name>
    <dbReference type="NCBI Taxonomy" id="47917"/>
    <lineage>
        <taxon>Bacteria</taxon>
        <taxon>Pseudomonadati</taxon>
        <taxon>Pseudomonadota</taxon>
        <taxon>Gammaproteobacteria</taxon>
        <taxon>Enterobacterales</taxon>
        <taxon>Yersiniaceae</taxon>
        <taxon>Serratia</taxon>
    </lineage>
</organism>